<dbReference type="RefSeq" id="WP_159523201.1">
    <property type="nucleotide sequence ID" value="NZ_CP053642.1"/>
</dbReference>
<proteinExistence type="predicted"/>
<protein>
    <submittedName>
        <fullName evidence="1">DUF3000 family protein</fullName>
    </submittedName>
</protein>
<evidence type="ECO:0000313" key="2">
    <source>
        <dbReference type="Proteomes" id="UP000504752"/>
    </source>
</evidence>
<name>A0A6M8BAF9_9ACTO</name>
<sequence>MNDTNGPASSPEAAAQIPERFEEVLLSMREADRPRGLVLEEVPAPRRLAPYAAALSAETEETDSGTPVASGRFIILHDPAGQAAWDGDLRVVVMVRSRIDDEVSSDPLLGHAAWTWLSEALDEAGAGHRALVGTVTRVVSETFGGLDLTDSCAHAEIRASWSPSTTDLAPHLTAWYQALHAAAGHEPEMAFPMFALAGWAR</sequence>
<accession>A0A6M8BAF9</accession>
<evidence type="ECO:0000313" key="1">
    <source>
        <dbReference type="EMBL" id="QKD79805.1"/>
    </source>
</evidence>
<gene>
    <name evidence="1" type="ORF">HPC72_05695</name>
</gene>
<dbReference type="AlphaFoldDB" id="A0A6M8BAF9"/>
<dbReference type="KEGG" id="amam:HPC72_05695"/>
<reference evidence="1 2" key="1">
    <citation type="submission" date="2020-05" db="EMBL/GenBank/DDBJ databases">
        <title>Actinomyces sp. zg-325.</title>
        <authorList>
            <person name="Yang C."/>
        </authorList>
    </citation>
    <scope>NUCLEOTIDE SEQUENCE [LARGE SCALE GENOMIC DNA]</scope>
    <source>
        <strain evidence="2">zg-325</strain>
    </source>
</reference>
<dbReference type="EMBL" id="CP053642">
    <property type="protein sequence ID" value="QKD79805.1"/>
    <property type="molecule type" value="Genomic_DNA"/>
</dbReference>
<dbReference type="Proteomes" id="UP000504752">
    <property type="component" value="Chromosome"/>
</dbReference>
<dbReference type="InterPro" id="IPR021555">
    <property type="entry name" value="DUF3000"/>
</dbReference>
<dbReference type="Pfam" id="PF11452">
    <property type="entry name" value="DUF3000"/>
    <property type="match status" value="1"/>
</dbReference>
<keyword evidence="2" id="KW-1185">Reference proteome</keyword>
<organism evidence="1 2">
    <name type="scientific">Actinomyces marmotae</name>
    <dbReference type="NCBI Taxonomy" id="2737173"/>
    <lineage>
        <taxon>Bacteria</taxon>
        <taxon>Bacillati</taxon>
        <taxon>Actinomycetota</taxon>
        <taxon>Actinomycetes</taxon>
        <taxon>Actinomycetales</taxon>
        <taxon>Actinomycetaceae</taxon>
        <taxon>Actinomyces</taxon>
    </lineage>
</organism>